<gene>
    <name evidence="1" type="ORF">S03H2_58372</name>
</gene>
<sequence length="42" mass="4819">TIEVVSREYLLEERMIRKATPTNLMEAAKKKAKSLSFDLFGC</sequence>
<reference evidence="1" key="1">
    <citation type="journal article" date="2014" name="Front. Microbiol.">
        <title>High frequency of phylogenetically diverse reductive dehalogenase-homologous genes in deep subseafloor sedimentary metagenomes.</title>
        <authorList>
            <person name="Kawai M."/>
            <person name="Futagami T."/>
            <person name="Toyoda A."/>
            <person name="Takaki Y."/>
            <person name="Nishi S."/>
            <person name="Hori S."/>
            <person name="Arai W."/>
            <person name="Tsubouchi T."/>
            <person name="Morono Y."/>
            <person name="Uchiyama I."/>
            <person name="Ito T."/>
            <person name="Fujiyama A."/>
            <person name="Inagaki F."/>
            <person name="Takami H."/>
        </authorList>
    </citation>
    <scope>NUCLEOTIDE SEQUENCE</scope>
    <source>
        <strain evidence="1">Expedition CK06-06</strain>
    </source>
</reference>
<name>X1K3A4_9ZZZZ</name>
<evidence type="ECO:0000313" key="1">
    <source>
        <dbReference type="EMBL" id="GAH88155.1"/>
    </source>
</evidence>
<dbReference type="EMBL" id="BARU01037463">
    <property type="protein sequence ID" value="GAH88155.1"/>
    <property type="molecule type" value="Genomic_DNA"/>
</dbReference>
<protein>
    <submittedName>
        <fullName evidence="1">Uncharacterized protein</fullName>
    </submittedName>
</protein>
<proteinExistence type="predicted"/>
<organism evidence="1">
    <name type="scientific">marine sediment metagenome</name>
    <dbReference type="NCBI Taxonomy" id="412755"/>
    <lineage>
        <taxon>unclassified sequences</taxon>
        <taxon>metagenomes</taxon>
        <taxon>ecological metagenomes</taxon>
    </lineage>
</organism>
<accession>X1K3A4</accession>
<dbReference type="AlphaFoldDB" id="X1K3A4"/>
<feature type="non-terminal residue" evidence="1">
    <location>
        <position position="1"/>
    </location>
</feature>
<comment type="caution">
    <text evidence="1">The sequence shown here is derived from an EMBL/GenBank/DDBJ whole genome shotgun (WGS) entry which is preliminary data.</text>
</comment>